<name>A0A2H0UA04_9BACT</name>
<dbReference type="SUPFAM" id="SSF53613">
    <property type="entry name" value="Ribokinase-like"/>
    <property type="match status" value="1"/>
</dbReference>
<evidence type="ECO:0008006" key="3">
    <source>
        <dbReference type="Google" id="ProtNLM"/>
    </source>
</evidence>
<dbReference type="Gene3D" id="3.40.1190.20">
    <property type="match status" value="1"/>
</dbReference>
<evidence type="ECO:0000313" key="1">
    <source>
        <dbReference type="EMBL" id="PIR83244.1"/>
    </source>
</evidence>
<dbReference type="Proteomes" id="UP000230179">
    <property type="component" value="Unassembled WGS sequence"/>
</dbReference>
<evidence type="ECO:0000313" key="2">
    <source>
        <dbReference type="Proteomes" id="UP000230179"/>
    </source>
</evidence>
<dbReference type="InterPro" id="IPR029056">
    <property type="entry name" value="Ribokinase-like"/>
</dbReference>
<sequence>MQRVLVSGALAYDRIMDFPGRFREHLLPDKLHALSVSFTVSPPVEQFGGPAGNIAYTLSLLEAESEIVEQCGLGLCSL</sequence>
<gene>
    <name evidence="1" type="ORF">COU19_01480</name>
</gene>
<organism evidence="1 2">
    <name type="scientific">Candidatus Kaiserbacteria bacterium CG10_big_fil_rev_8_21_14_0_10_56_12</name>
    <dbReference type="NCBI Taxonomy" id="1974611"/>
    <lineage>
        <taxon>Bacteria</taxon>
        <taxon>Candidatus Kaiseribacteriota</taxon>
    </lineage>
</organism>
<proteinExistence type="predicted"/>
<dbReference type="EMBL" id="PFBL01000011">
    <property type="protein sequence ID" value="PIR83244.1"/>
    <property type="molecule type" value="Genomic_DNA"/>
</dbReference>
<protein>
    <recommendedName>
        <fullName evidence="3">Carbohydrate kinase family protein</fullName>
    </recommendedName>
</protein>
<reference evidence="2" key="1">
    <citation type="submission" date="2017-09" db="EMBL/GenBank/DDBJ databases">
        <title>Depth-based differentiation of microbial function through sediment-hosted aquifers and enrichment of novel symbionts in the deep terrestrial subsurface.</title>
        <authorList>
            <person name="Probst A.J."/>
            <person name="Ladd B."/>
            <person name="Jarett J.K."/>
            <person name="Geller-Mcgrath D.E."/>
            <person name="Sieber C.M.K."/>
            <person name="Emerson J.B."/>
            <person name="Anantharaman K."/>
            <person name="Thomas B.C."/>
            <person name="Malmstrom R."/>
            <person name="Stieglmeier M."/>
            <person name="Klingl A."/>
            <person name="Woyke T."/>
            <person name="Ryan C.M."/>
            <person name="Banfield J.F."/>
        </authorList>
    </citation>
    <scope>NUCLEOTIDE SEQUENCE [LARGE SCALE GENOMIC DNA]</scope>
</reference>
<accession>A0A2H0UA04</accession>
<comment type="caution">
    <text evidence="1">The sequence shown here is derived from an EMBL/GenBank/DDBJ whole genome shotgun (WGS) entry which is preliminary data.</text>
</comment>
<dbReference type="AlphaFoldDB" id="A0A2H0UA04"/>